<dbReference type="STRING" id="308745.A0A0F8V2J0"/>
<evidence type="ECO:0000256" key="1">
    <source>
        <dbReference type="ARBA" id="ARBA00022723"/>
    </source>
</evidence>
<dbReference type="InterPro" id="IPR001138">
    <property type="entry name" value="Zn2Cys6_DnaBD"/>
</dbReference>
<keyword evidence="5" id="KW-0539">Nucleus</keyword>
<dbReference type="PROSITE" id="PS00463">
    <property type="entry name" value="ZN2_CY6_FUNGAL_1"/>
    <property type="match status" value="1"/>
</dbReference>
<dbReference type="OrthoDB" id="10067394at2759"/>
<keyword evidence="9" id="KW-1185">Reference proteome</keyword>
<feature type="compositionally biased region" description="Basic and acidic residues" evidence="6">
    <location>
        <begin position="53"/>
        <end position="64"/>
    </location>
</feature>
<dbReference type="Pfam" id="PF04082">
    <property type="entry name" value="Fungal_trans"/>
    <property type="match status" value="1"/>
</dbReference>
<evidence type="ECO:0000256" key="2">
    <source>
        <dbReference type="ARBA" id="ARBA00023015"/>
    </source>
</evidence>
<dbReference type="GO" id="GO:0006351">
    <property type="term" value="P:DNA-templated transcription"/>
    <property type="evidence" value="ECO:0007669"/>
    <property type="project" value="InterPro"/>
</dbReference>
<dbReference type="Pfam" id="PF00172">
    <property type="entry name" value="Zn_clus"/>
    <property type="match status" value="1"/>
</dbReference>
<protein>
    <recommendedName>
        <fullName evidence="7">Zn(2)-C6 fungal-type domain-containing protein</fullName>
    </recommendedName>
</protein>
<accession>A0A0F8V2J0</accession>
<organism evidence="8 9">
    <name type="scientific">Aspergillus rambellii</name>
    <dbReference type="NCBI Taxonomy" id="308745"/>
    <lineage>
        <taxon>Eukaryota</taxon>
        <taxon>Fungi</taxon>
        <taxon>Dikarya</taxon>
        <taxon>Ascomycota</taxon>
        <taxon>Pezizomycotina</taxon>
        <taxon>Eurotiomycetes</taxon>
        <taxon>Eurotiomycetidae</taxon>
        <taxon>Eurotiales</taxon>
        <taxon>Aspergillaceae</taxon>
        <taxon>Aspergillus</taxon>
        <taxon>Aspergillus subgen. Nidulantes</taxon>
    </lineage>
</organism>
<evidence type="ECO:0000313" key="9">
    <source>
        <dbReference type="Proteomes" id="UP000034291"/>
    </source>
</evidence>
<dbReference type="AlphaFoldDB" id="A0A0F8V2J0"/>
<dbReference type="CDD" id="cd12148">
    <property type="entry name" value="fungal_TF_MHR"/>
    <property type="match status" value="1"/>
</dbReference>
<evidence type="ECO:0000256" key="3">
    <source>
        <dbReference type="ARBA" id="ARBA00023125"/>
    </source>
</evidence>
<evidence type="ECO:0000256" key="4">
    <source>
        <dbReference type="ARBA" id="ARBA00023163"/>
    </source>
</evidence>
<dbReference type="PANTHER" id="PTHR47431:SF2">
    <property type="entry name" value="ZN(II)2CYS6 TRANSCRIPTION FACTOR (EUROFUNG)"/>
    <property type="match status" value="1"/>
</dbReference>
<feature type="region of interest" description="Disordered" evidence="6">
    <location>
        <begin position="516"/>
        <end position="542"/>
    </location>
</feature>
<dbReference type="PROSITE" id="PS50048">
    <property type="entry name" value="ZN2_CY6_FUNGAL_2"/>
    <property type="match status" value="1"/>
</dbReference>
<sequence>MLRPAPLACTECRKHHIKCDAEKPSCSRCKDAHLACVYLPSRRGGRRKPANTHRLDHSANRESVVEPQTPKPTSTSIDTISRPFDHGSIRYEQQSPTIPPSDDLNGVFVPDSRLVLLYYTNFHSGHPILVPPTLYEGRQYPSYLQQVVKFIGSHYSLVLSNDTFYEATAVELSTSLERTPCMVQALLLYSIIMYARNQSSQADHAFSRAVDIALELGMYRKDFANTFSGSQEPEAESLRRTWWELFFTEVYMASLQQKVNLRCGNVPYDVALPCEDASYASPDSIPPPPTLAAFRMRIFMDDDQEAPLFRYSSYSYRIEAVRILARVLVLNSLPETHNDHLQALVNALVSWVNHLPRDKVDVVDKYGNVDEMLFQAHITIHYAAMLLHLPRSNLRPKFPNTELRICPGTPFRLSPSLTRHVHDVKATESSKQLSNLLFVRPNAQGYSPFIVCSLVLCGMVQLATSESHSSDCFDHHCNRVVLVLGCLKLLKKKSWSLAQEAHRYLRQAATQTITSWVDSPSSQGSNTLPTTTGPDHPGNLGFGGLSPGASANDLFSPRLLSAYIDPTCNDPFLINRVPGFDTL</sequence>
<dbReference type="CDD" id="cd00067">
    <property type="entry name" value="GAL4"/>
    <property type="match status" value="1"/>
</dbReference>
<proteinExistence type="predicted"/>
<dbReference type="InterPro" id="IPR007219">
    <property type="entry name" value="XnlR_reg_dom"/>
</dbReference>
<keyword evidence="2" id="KW-0805">Transcription regulation</keyword>
<evidence type="ECO:0000256" key="6">
    <source>
        <dbReference type="SAM" id="MobiDB-lite"/>
    </source>
</evidence>
<feature type="compositionally biased region" description="Polar residues" evidence="6">
    <location>
        <begin position="516"/>
        <end position="533"/>
    </location>
</feature>
<reference evidence="8 9" key="1">
    <citation type="submission" date="2015-02" db="EMBL/GenBank/DDBJ databases">
        <title>Draft Genome Sequences of Two Closely-Related Aflatoxigenic Aspergillus Species Obtained from the Cote d'Ivoire.</title>
        <authorList>
            <person name="Moore G.G."/>
            <person name="Beltz S.B."/>
            <person name="Mack B.M."/>
        </authorList>
    </citation>
    <scope>NUCLEOTIDE SEQUENCE [LARGE SCALE GENOMIC DNA]</scope>
    <source>
        <strain evidence="8 9">SRRC1468</strain>
    </source>
</reference>
<dbReference type="GO" id="GO:0000981">
    <property type="term" value="F:DNA-binding transcription factor activity, RNA polymerase II-specific"/>
    <property type="evidence" value="ECO:0007669"/>
    <property type="project" value="InterPro"/>
</dbReference>
<dbReference type="Proteomes" id="UP000034291">
    <property type="component" value="Unassembled WGS sequence"/>
</dbReference>
<keyword evidence="4" id="KW-0804">Transcription</keyword>
<dbReference type="EMBL" id="JZBS01000636">
    <property type="protein sequence ID" value="KKK25963.1"/>
    <property type="molecule type" value="Genomic_DNA"/>
</dbReference>
<dbReference type="SMART" id="SM00066">
    <property type="entry name" value="GAL4"/>
    <property type="match status" value="1"/>
</dbReference>
<feature type="region of interest" description="Disordered" evidence="6">
    <location>
        <begin position="44"/>
        <end position="79"/>
    </location>
</feature>
<dbReference type="GO" id="GO:0008270">
    <property type="term" value="F:zinc ion binding"/>
    <property type="evidence" value="ECO:0007669"/>
    <property type="project" value="InterPro"/>
</dbReference>
<comment type="caution">
    <text evidence="8">The sequence shown here is derived from an EMBL/GenBank/DDBJ whole genome shotgun (WGS) entry which is preliminary data.</text>
</comment>
<evidence type="ECO:0000256" key="5">
    <source>
        <dbReference type="ARBA" id="ARBA00023242"/>
    </source>
</evidence>
<dbReference type="PANTHER" id="PTHR47431">
    <property type="entry name" value="ZN(II)2CYS6 TRANSCRIPTION FACTOR (EUROFUNG)-RELATED"/>
    <property type="match status" value="1"/>
</dbReference>
<feature type="domain" description="Zn(2)-C6 fungal-type" evidence="7">
    <location>
        <begin position="8"/>
        <end position="38"/>
    </location>
</feature>
<dbReference type="Gene3D" id="4.10.240.10">
    <property type="entry name" value="Zn(2)-C6 fungal-type DNA-binding domain"/>
    <property type="match status" value="1"/>
</dbReference>
<evidence type="ECO:0000259" key="7">
    <source>
        <dbReference type="PROSITE" id="PS50048"/>
    </source>
</evidence>
<dbReference type="InterPro" id="IPR036864">
    <property type="entry name" value="Zn2-C6_fun-type_DNA-bd_sf"/>
</dbReference>
<gene>
    <name evidence="8" type="ORF">ARAM_003539</name>
</gene>
<keyword evidence="3" id="KW-0238">DNA-binding</keyword>
<dbReference type="SUPFAM" id="SSF57701">
    <property type="entry name" value="Zn2/Cys6 DNA-binding domain"/>
    <property type="match status" value="1"/>
</dbReference>
<dbReference type="GO" id="GO:0003677">
    <property type="term" value="F:DNA binding"/>
    <property type="evidence" value="ECO:0007669"/>
    <property type="project" value="UniProtKB-KW"/>
</dbReference>
<name>A0A0F8V2J0_9EURO</name>
<evidence type="ECO:0000313" key="8">
    <source>
        <dbReference type="EMBL" id="KKK25963.1"/>
    </source>
</evidence>
<keyword evidence="1" id="KW-0479">Metal-binding</keyword>